<dbReference type="Proteomes" id="UP001199469">
    <property type="component" value="Unassembled WGS sequence"/>
</dbReference>
<comment type="caution">
    <text evidence="1">The sequence shown here is derived from an EMBL/GenBank/DDBJ whole genome shotgun (WGS) entry which is preliminary data.</text>
</comment>
<evidence type="ECO:0008006" key="3">
    <source>
        <dbReference type="Google" id="ProtNLM"/>
    </source>
</evidence>
<gene>
    <name evidence="1" type="ORF">LQ327_16985</name>
</gene>
<accession>A0ABS8PA10</accession>
<evidence type="ECO:0000313" key="2">
    <source>
        <dbReference type="Proteomes" id="UP001199469"/>
    </source>
</evidence>
<name>A0ABS8PA10_9PSEU</name>
<proteinExistence type="predicted"/>
<protein>
    <recommendedName>
        <fullName evidence="3">Prevent-host-death family protein</fullName>
    </recommendedName>
</protein>
<sequence length="60" mass="6542">MWETTALTIAHVEDGRPVVEPRDQLAARTRRDIASAGVVGSVVDELLADRRAEAAREQAD</sequence>
<keyword evidence="2" id="KW-1185">Reference proteome</keyword>
<dbReference type="EMBL" id="JAJNDB010000003">
    <property type="protein sequence ID" value="MCD2195063.1"/>
    <property type="molecule type" value="Genomic_DNA"/>
</dbReference>
<evidence type="ECO:0000313" key="1">
    <source>
        <dbReference type="EMBL" id="MCD2195063.1"/>
    </source>
</evidence>
<dbReference type="RefSeq" id="WP_230735751.1">
    <property type="nucleotide sequence ID" value="NZ_JAJNDB010000003.1"/>
</dbReference>
<organism evidence="1 2">
    <name type="scientific">Actinomycetospora endophytica</name>
    <dbReference type="NCBI Taxonomy" id="2291215"/>
    <lineage>
        <taxon>Bacteria</taxon>
        <taxon>Bacillati</taxon>
        <taxon>Actinomycetota</taxon>
        <taxon>Actinomycetes</taxon>
        <taxon>Pseudonocardiales</taxon>
        <taxon>Pseudonocardiaceae</taxon>
        <taxon>Actinomycetospora</taxon>
    </lineage>
</organism>
<reference evidence="1 2" key="1">
    <citation type="submission" date="2021-11" db="EMBL/GenBank/DDBJ databases">
        <title>Draft genome sequence of Actinomycetospora sp. SF1 isolated from the rhizosphere soil.</title>
        <authorList>
            <person name="Duangmal K."/>
            <person name="Chantavorakit T."/>
        </authorList>
    </citation>
    <scope>NUCLEOTIDE SEQUENCE [LARGE SCALE GENOMIC DNA]</scope>
    <source>
        <strain evidence="1 2">TBRC 5722</strain>
    </source>
</reference>